<dbReference type="Proteomes" id="UP000243096">
    <property type="component" value="Unassembled WGS sequence"/>
</dbReference>
<dbReference type="AlphaFoldDB" id="A0A2P5KET8"/>
<feature type="signal peptide" evidence="2">
    <location>
        <begin position="1"/>
        <end position="20"/>
    </location>
</feature>
<dbReference type="RefSeq" id="WP_104076278.1">
    <property type="nucleotide sequence ID" value="NZ_CP062178.1"/>
</dbReference>
<evidence type="ECO:0000313" key="3">
    <source>
        <dbReference type="EMBL" id="PPB85221.1"/>
    </source>
</evidence>
<feature type="compositionally biased region" description="Basic residues" evidence="1">
    <location>
        <begin position="47"/>
        <end position="60"/>
    </location>
</feature>
<proteinExistence type="predicted"/>
<feature type="region of interest" description="Disordered" evidence="1">
    <location>
        <begin position="43"/>
        <end position="81"/>
    </location>
</feature>
<reference evidence="3 4" key="1">
    <citation type="submission" date="2018-01" db="EMBL/GenBank/DDBJ databases">
        <title>Genomic Encyclopedia of Type Strains, Phase III (KMG-III): the genomes of soil and plant-associated and newly described type strains.</title>
        <authorList>
            <person name="Whitman W."/>
        </authorList>
    </citation>
    <scope>NUCLEOTIDE SEQUENCE [LARGE SCALE GENOMIC DNA]</scope>
    <source>
        <strain evidence="3 4">HKI456</strain>
    </source>
</reference>
<gene>
    <name evidence="3" type="ORF">B0O95_101315</name>
</gene>
<evidence type="ECO:0000256" key="1">
    <source>
        <dbReference type="SAM" id="MobiDB-lite"/>
    </source>
</evidence>
<organism evidence="3 4">
    <name type="scientific">Mycetohabitans endofungorum</name>
    <dbReference type="NCBI Taxonomy" id="417203"/>
    <lineage>
        <taxon>Bacteria</taxon>
        <taxon>Pseudomonadati</taxon>
        <taxon>Pseudomonadota</taxon>
        <taxon>Betaproteobacteria</taxon>
        <taxon>Burkholderiales</taxon>
        <taxon>Burkholderiaceae</taxon>
        <taxon>Mycetohabitans</taxon>
    </lineage>
</organism>
<accession>A0A2P5KET8</accession>
<protein>
    <recommendedName>
        <fullName evidence="5">Acid shock protein</fullName>
    </recommendedName>
</protein>
<name>A0A2P5KET8_9BURK</name>
<evidence type="ECO:0000256" key="2">
    <source>
        <dbReference type="SAM" id="SignalP"/>
    </source>
</evidence>
<keyword evidence="2" id="KW-0732">Signal</keyword>
<sequence>MSKLLIALTAGLFAASAAFAQGAASTPAAASAPAATVSAPAAASGVKAKKHHARHYRGAKAKSAEQQKAVRNADSSGTGSK</sequence>
<comment type="caution">
    <text evidence="3">The sequence shown here is derived from an EMBL/GenBank/DDBJ whole genome shotgun (WGS) entry which is preliminary data.</text>
</comment>
<evidence type="ECO:0000313" key="4">
    <source>
        <dbReference type="Proteomes" id="UP000243096"/>
    </source>
</evidence>
<keyword evidence="4" id="KW-1185">Reference proteome</keyword>
<feature type="chain" id="PRO_5015166932" description="Acid shock protein" evidence="2">
    <location>
        <begin position="21"/>
        <end position="81"/>
    </location>
</feature>
<evidence type="ECO:0008006" key="5">
    <source>
        <dbReference type="Google" id="ProtNLM"/>
    </source>
</evidence>
<dbReference type="EMBL" id="PRDW01000001">
    <property type="protein sequence ID" value="PPB85221.1"/>
    <property type="molecule type" value="Genomic_DNA"/>
</dbReference>